<dbReference type="EMBL" id="CM012457">
    <property type="protein sequence ID" value="RVE57793.1"/>
    <property type="molecule type" value="Genomic_DNA"/>
</dbReference>
<protein>
    <recommendedName>
        <fullName evidence="2">Interferon/interleukin receptor domain-containing protein</fullName>
    </recommendedName>
</protein>
<dbReference type="GO" id="GO:0004896">
    <property type="term" value="F:cytokine receptor activity"/>
    <property type="evidence" value="ECO:0007669"/>
    <property type="project" value="TreeGrafter"/>
</dbReference>
<keyword evidence="1" id="KW-1133">Transmembrane helix</keyword>
<dbReference type="PANTHER" id="PTHR20859:SF53">
    <property type="entry name" value="INTERLEUKIN-22 RECEPTOR SUBUNIT ALPHA-1"/>
    <property type="match status" value="1"/>
</dbReference>
<organism evidence="3 4">
    <name type="scientific">Oryzias javanicus</name>
    <name type="common">Javanese ricefish</name>
    <name type="synonym">Aplocheilus javanicus</name>
    <dbReference type="NCBI Taxonomy" id="123683"/>
    <lineage>
        <taxon>Eukaryota</taxon>
        <taxon>Metazoa</taxon>
        <taxon>Chordata</taxon>
        <taxon>Craniata</taxon>
        <taxon>Vertebrata</taxon>
        <taxon>Euteleostomi</taxon>
        <taxon>Actinopterygii</taxon>
        <taxon>Neopterygii</taxon>
        <taxon>Teleostei</taxon>
        <taxon>Neoteleostei</taxon>
        <taxon>Acanthomorphata</taxon>
        <taxon>Ovalentaria</taxon>
        <taxon>Atherinomorphae</taxon>
        <taxon>Beloniformes</taxon>
        <taxon>Adrianichthyidae</taxon>
        <taxon>Oryziinae</taxon>
        <taxon>Oryzias</taxon>
    </lineage>
</organism>
<dbReference type="AlphaFoldDB" id="A0A437C5C2"/>
<reference evidence="3 4" key="2">
    <citation type="submission" date="2019-01" db="EMBL/GenBank/DDBJ databases">
        <title>A chromosome length genome reference of the Java medaka (oryzias javanicus).</title>
        <authorList>
            <person name="Herpin A."/>
            <person name="Takehana Y."/>
            <person name="Naruse K."/>
            <person name="Ansai S."/>
            <person name="Kawaguchi M."/>
        </authorList>
    </citation>
    <scope>NUCLEOTIDE SEQUENCE [LARGE SCALE GENOMIC DNA]</scope>
    <source>
        <strain evidence="3">RS831</strain>
        <tissue evidence="3">Whole body</tissue>
    </source>
</reference>
<dbReference type="PANTHER" id="PTHR20859">
    <property type="entry name" value="INTERFERON/INTERLEUKIN RECEPTOR"/>
    <property type="match status" value="1"/>
</dbReference>
<evidence type="ECO:0000313" key="3">
    <source>
        <dbReference type="EMBL" id="RVE57793.1"/>
    </source>
</evidence>
<name>A0A437C5C2_ORYJA</name>
<gene>
    <name evidence="3" type="ORF">OJAV_G00202610</name>
</gene>
<evidence type="ECO:0000313" key="4">
    <source>
        <dbReference type="Proteomes" id="UP000283210"/>
    </source>
</evidence>
<evidence type="ECO:0000256" key="1">
    <source>
        <dbReference type="SAM" id="Phobius"/>
    </source>
</evidence>
<dbReference type="InterPro" id="IPR015373">
    <property type="entry name" value="Interferon/interleukin_rcp_dom"/>
</dbReference>
<keyword evidence="1" id="KW-0812">Transmembrane</keyword>
<dbReference type="GO" id="GO:0005886">
    <property type="term" value="C:plasma membrane"/>
    <property type="evidence" value="ECO:0007669"/>
    <property type="project" value="TreeGrafter"/>
</dbReference>
<keyword evidence="4" id="KW-1185">Reference proteome</keyword>
<keyword evidence="1" id="KW-0472">Membrane</keyword>
<dbReference type="OrthoDB" id="10031784at2759"/>
<dbReference type="SUPFAM" id="SSF49265">
    <property type="entry name" value="Fibronectin type III"/>
    <property type="match status" value="1"/>
</dbReference>
<feature type="domain" description="Interferon/interleukin receptor" evidence="2">
    <location>
        <begin position="4"/>
        <end position="101"/>
    </location>
</feature>
<dbReference type="InterPro" id="IPR050650">
    <property type="entry name" value="Type-II_Cytokine-TF_Rcpt"/>
</dbReference>
<evidence type="ECO:0000259" key="2">
    <source>
        <dbReference type="Pfam" id="PF09294"/>
    </source>
</evidence>
<reference evidence="3 4" key="1">
    <citation type="submission" date="2018-11" db="EMBL/GenBank/DDBJ databases">
        <authorList>
            <person name="Lopez-Roques C."/>
            <person name="Donnadieu C."/>
            <person name="Bouchez O."/>
            <person name="Klopp C."/>
            <person name="Cabau C."/>
            <person name="Zahm M."/>
        </authorList>
    </citation>
    <scope>NUCLEOTIDE SEQUENCE [LARGE SCALE GENOMIC DNA]</scope>
    <source>
        <strain evidence="3">RS831</strain>
        <tissue evidence="3">Whole body</tissue>
    </source>
</reference>
<proteinExistence type="predicted"/>
<accession>A0A437C5C2</accession>
<dbReference type="InterPro" id="IPR036116">
    <property type="entry name" value="FN3_sf"/>
</dbReference>
<feature type="transmembrane region" description="Helical" evidence="1">
    <location>
        <begin position="115"/>
        <end position="136"/>
    </location>
</feature>
<dbReference type="Gene3D" id="2.60.40.10">
    <property type="entry name" value="Immunoglobulins"/>
    <property type="match status" value="1"/>
</dbReference>
<sequence length="167" mass="18280">MSDTVFGPPGVSVSGCGSCLVLRLRVPAELRRSFRVGGAHSDVHVHVERTRDRTQFSLLLPLQEENVVSYLEPGAEYCVRASFVSFLNRNTLQSEARCAFTSAPPPRLCLHLVKGLLGAFGLLLVLLLTCGGWLRVRRWLLPRPERPPPAVCSGFPLCTSKQGESAP</sequence>
<dbReference type="Pfam" id="PF09294">
    <property type="entry name" value="Interfer-bind"/>
    <property type="match status" value="1"/>
</dbReference>
<dbReference type="InterPro" id="IPR013783">
    <property type="entry name" value="Ig-like_fold"/>
</dbReference>
<dbReference type="Proteomes" id="UP000283210">
    <property type="component" value="Chromosome 21"/>
</dbReference>